<dbReference type="EMBL" id="VITW01000007">
    <property type="protein sequence ID" value="TWB71647.1"/>
    <property type="molecule type" value="Genomic_DNA"/>
</dbReference>
<sequence length="98" mass="10948">MRKMVLSGAAVLTVVLLAAVSWPTPRPDVERFGDSVYETIWFWRIPAYTYSPAWSVRWMWSDPLRAQARCCRAAPQPMSEPGSQVPPASQAIARLAGK</sequence>
<dbReference type="Proteomes" id="UP000315914">
    <property type="component" value="Unassembled WGS sequence"/>
</dbReference>
<dbReference type="AlphaFoldDB" id="A0A560JKX9"/>
<accession>A0A560JKX9</accession>
<comment type="caution">
    <text evidence="2">The sequence shown here is derived from an EMBL/GenBank/DDBJ whole genome shotgun (WGS) entry which is preliminary data.</text>
</comment>
<evidence type="ECO:0000256" key="1">
    <source>
        <dbReference type="SAM" id="MobiDB-lite"/>
    </source>
</evidence>
<protein>
    <submittedName>
        <fullName evidence="2">Uncharacterized protein</fullName>
    </submittedName>
</protein>
<keyword evidence="3" id="KW-1185">Reference proteome</keyword>
<dbReference type="STRING" id="1399419.A5906_35370"/>
<organism evidence="2 3">
    <name type="scientific">Bradyrhizobium sacchari</name>
    <dbReference type="NCBI Taxonomy" id="1399419"/>
    <lineage>
        <taxon>Bacteria</taxon>
        <taxon>Pseudomonadati</taxon>
        <taxon>Pseudomonadota</taxon>
        <taxon>Alphaproteobacteria</taxon>
        <taxon>Hyphomicrobiales</taxon>
        <taxon>Nitrobacteraceae</taxon>
        <taxon>Bradyrhizobium</taxon>
    </lineage>
</organism>
<gene>
    <name evidence="2" type="ORF">FBZ95_107630</name>
</gene>
<name>A0A560JKX9_9BRAD</name>
<feature type="region of interest" description="Disordered" evidence="1">
    <location>
        <begin position="75"/>
        <end position="98"/>
    </location>
</feature>
<evidence type="ECO:0000313" key="2">
    <source>
        <dbReference type="EMBL" id="TWB71647.1"/>
    </source>
</evidence>
<evidence type="ECO:0000313" key="3">
    <source>
        <dbReference type="Proteomes" id="UP000315914"/>
    </source>
</evidence>
<reference evidence="2 3" key="1">
    <citation type="submission" date="2019-06" db="EMBL/GenBank/DDBJ databases">
        <title>Genomic Encyclopedia of Type Strains, Phase IV (KMG-V): Genome sequencing to study the core and pangenomes of soil and plant-associated prokaryotes.</title>
        <authorList>
            <person name="Whitman W."/>
        </authorList>
    </citation>
    <scope>NUCLEOTIDE SEQUENCE [LARGE SCALE GENOMIC DNA]</scope>
    <source>
        <strain evidence="2 3">BR 10556</strain>
    </source>
</reference>
<proteinExistence type="predicted"/>
<dbReference type="RefSeq" id="WP_080136584.1">
    <property type="nucleotide sequence ID" value="NZ_LWIG01000013.1"/>
</dbReference>